<evidence type="ECO:0000313" key="4">
    <source>
        <dbReference type="Proteomes" id="UP000183287"/>
    </source>
</evidence>
<dbReference type="Gene3D" id="3.90.1580.10">
    <property type="entry name" value="paralog of FGE (formylglycine-generating enzyme)"/>
    <property type="match status" value="1"/>
</dbReference>
<dbReference type="Pfam" id="PF05729">
    <property type="entry name" value="NACHT"/>
    <property type="match status" value="1"/>
</dbReference>
<dbReference type="SUPFAM" id="SSF56436">
    <property type="entry name" value="C-type lectin-like"/>
    <property type="match status" value="1"/>
</dbReference>
<keyword evidence="4" id="KW-1185">Reference proteome</keyword>
<feature type="domain" description="NACHT" evidence="2">
    <location>
        <begin position="45"/>
        <end position="213"/>
    </location>
</feature>
<dbReference type="EMBL" id="FOUB01000007">
    <property type="protein sequence ID" value="SFL94824.1"/>
    <property type="molecule type" value="Genomic_DNA"/>
</dbReference>
<dbReference type="InterPro" id="IPR042095">
    <property type="entry name" value="SUMF_sf"/>
</dbReference>
<dbReference type="PANTHER" id="PTHR23150:SF19">
    <property type="entry name" value="FORMYLGLYCINE-GENERATING ENZYME"/>
    <property type="match status" value="1"/>
</dbReference>
<accession>A0A1I4LUZ8</accession>
<reference evidence="4" key="1">
    <citation type="submission" date="2016-10" db="EMBL/GenBank/DDBJ databases">
        <authorList>
            <person name="Varghese N."/>
            <person name="Submissions S."/>
        </authorList>
    </citation>
    <scope>NUCLEOTIDE SEQUENCE [LARGE SCALE GENOMIC DNA]</scope>
    <source>
        <strain evidence="4">Nm44</strain>
    </source>
</reference>
<dbReference type="InterPro" id="IPR051043">
    <property type="entry name" value="Sulfatase_Mod_Factor_Kinase"/>
</dbReference>
<dbReference type="RefSeq" id="WP_074904185.1">
    <property type="nucleotide sequence ID" value="NZ_FOUB01000007.1"/>
</dbReference>
<evidence type="ECO:0000259" key="2">
    <source>
        <dbReference type="Pfam" id="PF05729"/>
    </source>
</evidence>
<dbReference type="Pfam" id="PF03781">
    <property type="entry name" value="FGE-sulfatase"/>
    <property type="match status" value="1"/>
</dbReference>
<dbReference type="AlphaFoldDB" id="A0A1I4LUZ8"/>
<proteinExistence type="predicted"/>
<sequence length="838" mass="94300">MRSIRVLSILTLLIDQGTDAQGPRWRPKSEKFQSLNEILAHTTEPLVILGALGSGKSTLLRHFELNNAQTALSQLEQNPAANTPLTFFIQLNDFKGQRASDPTPLLLEWLSKRWAHYHPDLPDLRALIEDGRITLLLDALNEIPYRNAEVIQLWKDFLAELEAFQSTTRVIFTCRSLDYSAPLSSKERPVPQVRIESLSDDKIEEFLRQYSPDYGDTLWKNLRHSAQLDLFRSPYYLKMLIEESINGQVPSGRAALFTAFVRRLIKREIENPNNPLFEAGDLLDARDIQRLTLAYLGRTDYELPKRGRLIPKLGLLAFQMQKLSKRKESGLVKIDYDQALAMLEDPLSKKILDAGVAMNVLEQDLVQDQVFYIHQLLQEYFAAHHFAAAPEPDLAYQAWQADAVSPSLQETLDTLGDADPLPPLPSTGWEETLMLASAMLPDPDEFTAQLMNVNLALAGRCAAQPDVKLSAPRKKQLQQALVERTQNPAADVRARIAAGFSLGELGDPRFQKHQGADGAFIVPPLIPLSGGSYPLGSDEGLHDNEAPLHQITLAFFQLAQFPVTNAEWRLFMEAGGYDDERWWQTDAAQAWRRGDNTSAGPKLQLQETRKLFQAYSTQIREWQRQGKITSKQADDWETIAQWSDEDLEKWLNGNYPGGRLTEPAFWRDDTYNRPTQPVVGICWHEANAYCAWLSAHSSLDFRLPTEAESEAAARGAAAWRFAYGDTFDNRKANTFESHIRATTPVGVFPDGNTPQGLQDMTGNVCEWTSSLLKSYPYDPYDGRENQDGSDGRRVVRGGSWYEGKHSARAAARGRLTPVGRNNNLGFRLACSSPFIHPL</sequence>
<dbReference type="Proteomes" id="UP000183287">
    <property type="component" value="Unassembled WGS sequence"/>
</dbReference>
<dbReference type="InterPro" id="IPR016187">
    <property type="entry name" value="CTDL_fold"/>
</dbReference>
<dbReference type="PANTHER" id="PTHR23150">
    <property type="entry name" value="SULFATASE MODIFYING FACTOR 1, 2"/>
    <property type="match status" value="1"/>
</dbReference>
<feature type="domain" description="Sulfatase-modifying factor enzyme-like" evidence="1">
    <location>
        <begin position="525"/>
        <end position="829"/>
    </location>
</feature>
<dbReference type="InterPro" id="IPR005532">
    <property type="entry name" value="SUMF_dom"/>
</dbReference>
<gene>
    <name evidence="3" type="ORF">SAMN05421863_1007108</name>
</gene>
<dbReference type="GO" id="GO:0120147">
    <property type="term" value="F:formylglycine-generating oxidase activity"/>
    <property type="evidence" value="ECO:0007669"/>
    <property type="project" value="TreeGrafter"/>
</dbReference>
<evidence type="ECO:0000259" key="1">
    <source>
        <dbReference type="Pfam" id="PF03781"/>
    </source>
</evidence>
<name>A0A1I4LUZ8_9PROT</name>
<dbReference type="SUPFAM" id="SSF52540">
    <property type="entry name" value="P-loop containing nucleoside triphosphate hydrolases"/>
    <property type="match status" value="1"/>
</dbReference>
<dbReference type="Gene3D" id="3.40.50.300">
    <property type="entry name" value="P-loop containing nucleotide triphosphate hydrolases"/>
    <property type="match status" value="1"/>
</dbReference>
<protein>
    <submittedName>
        <fullName evidence="3">NACHT domain-containing protein</fullName>
    </submittedName>
</protein>
<dbReference type="InterPro" id="IPR007111">
    <property type="entry name" value="NACHT_NTPase"/>
</dbReference>
<organism evidence="3 4">
    <name type="scientific">Nitrosomonas communis</name>
    <dbReference type="NCBI Taxonomy" id="44574"/>
    <lineage>
        <taxon>Bacteria</taxon>
        <taxon>Pseudomonadati</taxon>
        <taxon>Pseudomonadota</taxon>
        <taxon>Betaproteobacteria</taxon>
        <taxon>Nitrosomonadales</taxon>
        <taxon>Nitrosomonadaceae</taxon>
        <taxon>Nitrosomonas</taxon>
    </lineage>
</organism>
<evidence type="ECO:0000313" key="3">
    <source>
        <dbReference type="EMBL" id="SFL94824.1"/>
    </source>
</evidence>
<dbReference type="OrthoDB" id="9768004at2"/>
<dbReference type="InterPro" id="IPR027417">
    <property type="entry name" value="P-loop_NTPase"/>
</dbReference>